<accession>A0A5N5RDQ1</accession>
<comment type="caution">
    <text evidence="1">The sequence shown here is derived from an EMBL/GenBank/DDBJ whole genome shotgun (WGS) entry which is preliminary data.</text>
</comment>
<dbReference type="RefSeq" id="WP_151917463.1">
    <property type="nucleotide sequence ID" value="NZ_RQSP01000046.1"/>
</dbReference>
<reference evidence="1 2" key="1">
    <citation type="journal article" date="2019" name="Int. J. Syst. Evol. Microbiol.">
        <title>Bifidobacterium jacchi sp. nov., isolated from the faeces of a baby common marmoset (Callithrix jacchus).</title>
        <authorList>
            <person name="Modesto M."/>
            <person name="Watanabe K."/>
            <person name="Arita M."/>
            <person name="Satti M."/>
            <person name="Oki K."/>
            <person name="Sciavilla P."/>
            <person name="Patavino C."/>
            <person name="Camma C."/>
            <person name="Michelini S."/>
            <person name="Sgorbati B."/>
            <person name="Mattarelli P."/>
        </authorList>
    </citation>
    <scope>NUCLEOTIDE SEQUENCE [LARGE SCALE GENOMIC DNA]</scope>
    <source>
        <strain evidence="1 2">MRM 9.3</strain>
    </source>
</reference>
<dbReference type="EMBL" id="RQSP01000046">
    <property type="protein sequence ID" value="KAB5605396.1"/>
    <property type="molecule type" value="Genomic_DNA"/>
</dbReference>
<dbReference type="AlphaFoldDB" id="A0A5N5RDQ1"/>
<organism evidence="1 2">
    <name type="scientific">Bifidobacterium jacchi</name>
    <dbReference type="NCBI Taxonomy" id="2490545"/>
    <lineage>
        <taxon>Bacteria</taxon>
        <taxon>Bacillati</taxon>
        <taxon>Actinomycetota</taxon>
        <taxon>Actinomycetes</taxon>
        <taxon>Bifidobacteriales</taxon>
        <taxon>Bifidobacteriaceae</taxon>
        <taxon>Bifidobacterium</taxon>
    </lineage>
</organism>
<sequence length="69" mass="7558">MTYAELIGRGAGETEIRSYLVDGDVVPVTVRIPVNLRDSAKEAAVLRGMSFSAFVRTCIIDELVRGSER</sequence>
<evidence type="ECO:0000313" key="2">
    <source>
        <dbReference type="Proteomes" id="UP000326336"/>
    </source>
</evidence>
<dbReference type="OrthoDB" id="3174959at2"/>
<protein>
    <submittedName>
        <fullName evidence="1">Uncharacterized protein</fullName>
    </submittedName>
</protein>
<evidence type="ECO:0000313" key="1">
    <source>
        <dbReference type="EMBL" id="KAB5605396.1"/>
    </source>
</evidence>
<dbReference type="Proteomes" id="UP000326336">
    <property type="component" value="Unassembled WGS sequence"/>
</dbReference>
<name>A0A5N5RDQ1_9BIFI</name>
<dbReference type="NCBIfam" id="NF041551">
    <property type="entry name" value="YlcI_YnfO_N"/>
    <property type="match status" value="1"/>
</dbReference>
<keyword evidence="2" id="KW-1185">Reference proteome</keyword>
<gene>
    <name evidence="1" type="ORF">EHS19_09235</name>
</gene>
<proteinExistence type="predicted"/>